<dbReference type="SUPFAM" id="SSF46689">
    <property type="entry name" value="Homeodomain-like"/>
    <property type="match status" value="1"/>
</dbReference>
<comment type="caution">
    <text evidence="7">The sequence shown here is derived from an EMBL/GenBank/DDBJ whole genome shotgun (WGS) entry which is preliminary data.</text>
</comment>
<evidence type="ECO:0000256" key="1">
    <source>
        <dbReference type="ARBA" id="ARBA00022741"/>
    </source>
</evidence>
<dbReference type="Pfam" id="PF02954">
    <property type="entry name" value="HTH_8"/>
    <property type="match status" value="1"/>
</dbReference>
<keyword evidence="1" id="KW-0547">Nucleotide-binding</keyword>
<dbReference type="SMART" id="SM00382">
    <property type="entry name" value="AAA"/>
    <property type="match status" value="1"/>
</dbReference>
<dbReference type="SUPFAM" id="SSF52540">
    <property type="entry name" value="P-loop containing nucleoside triphosphate hydrolases"/>
    <property type="match status" value="1"/>
</dbReference>
<dbReference type="PROSITE" id="PS50045">
    <property type="entry name" value="SIGMA54_INTERACT_4"/>
    <property type="match status" value="1"/>
</dbReference>
<keyword evidence="4" id="KW-0804">Transcription</keyword>
<name>A0A832A157_9BACT</name>
<proteinExistence type="predicted"/>
<dbReference type="InterPro" id="IPR025662">
    <property type="entry name" value="Sigma_54_int_dom_ATP-bd_1"/>
</dbReference>
<dbReference type="Gene3D" id="1.10.8.60">
    <property type="match status" value="1"/>
</dbReference>
<dbReference type="InterPro" id="IPR025944">
    <property type="entry name" value="Sigma_54_int_dom_CS"/>
</dbReference>
<accession>A0A832A157</accession>
<dbReference type="GO" id="GO:0006355">
    <property type="term" value="P:regulation of DNA-templated transcription"/>
    <property type="evidence" value="ECO:0007669"/>
    <property type="project" value="InterPro"/>
</dbReference>
<organism evidence="7">
    <name type="scientific">Desulfacinum infernum</name>
    <dbReference type="NCBI Taxonomy" id="35837"/>
    <lineage>
        <taxon>Bacteria</taxon>
        <taxon>Pseudomonadati</taxon>
        <taxon>Thermodesulfobacteriota</taxon>
        <taxon>Syntrophobacteria</taxon>
        <taxon>Syntrophobacterales</taxon>
        <taxon>Syntrophobacteraceae</taxon>
        <taxon>Desulfacinum</taxon>
    </lineage>
</organism>
<keyword evidence="3" id="KW-0805">Transcription regulation</keyword>
<dbReference type="EMBL" id="DSTK01000041">
    <property type="protein sequence ID" value="HFK98642.1"/>
    <property type="molecule type" value="Genomic_DNA"/>
</dbReference>
<dbReference type="GO" id="GO:0043565">
    <property type="term" value="F:sequence-specific DNA binding"/>
    <property type="evidence" value="ECO:0007669"/>
    <property type="project" value="InterPro"/>
</dbReference>
<protein>
    <submittedName>
        <fullName evidence="7">Sigma-54-dependent Fis family transcriptional regulator</fullName>
    </submittedName>
</protein>
<dbReference type="Pfam" id="PF25601">
    <property type="entry name" value="AAA_lid_14"/>
    <property type="match status" value="1"/>
</dbReference>
<dbReference type="Pfam" id="PF00158">
    <property type="entry name" value="Sigma54_activat"/>
    <property type="match status" value="1"/>
</dbReference>
<evidence type="ECO:0000256" key="5">
    <source>
        <dbReference type="SAM" id="MobiDB-lite"/>
    </source>
</evidence>
<dbReference type="InterPro" id="IPR027417">
    <property type="entry name" value="P-loop_NTPase"/>
</dbReference>
<sequence>MGSHPERRHRAAQAESLRPSSGARSLGTLTEPQIIGVSASIDKIRQVIRRVADVNLTVLITGESGVGKELVARALHYHSHRRRQPFLKVNCAALPGDLMESELFGYEKGAFTGADRLKQGKFEAAGQGSIFLDEIGEIPLPLQAKLLQVLQDHKYARVGGNEEIHTKARVIAATNINLQAEISRGRFREDLYFRINTININVPPLRERKEDLEPLIHYFLKVFKKDHGLDPYPVPERLMKLFHSYHWPGNVRELENYLKRLCVLRNSDEIENEIRRGLEDQISPESQSDGRRSAEEDIVRKATEDIRALTRSTENFPSLKQIRDLAVERVERAILEYVLREVKWNRREAAKILKVSYRTLLYKLKELDLRP</sequence>
<dbReference type="GO" id="GO:0005524">
    <property type="term" value="F:ATP binding"/>
    <property type="evidence" value="ECO:0007669"/>
    <property type="project" value="UniProtKB-KW"/>
</dbReference>
<evidence type="ECO:0000313" key="7">
    <source>
        <dbReference type="EMBL" id="HFK98642.1"/>
    </source>
</evidence>
<evidence type="ECO:0000256" key="3">
    <source>
        <dbReference type="ARBA" id="ARBA00023015"/>
    </source>
</evidence>
<dbReference type="Gene3D" id="3.40.50.300">
    <property type="entry name" value="P-loop containing nucleotide triphosphate hydrolases"/>
    <property type="match status" value="1"/>
</dbReference>
<gene>
    <name evidence="7" type="ORF">ENS06_15115</name>
</gene>
<dbReference type="PRINTS" id="PR01590">
    <property type="entry name" value="HTHFIS"/>
</dbReference>
<dbReference type="InterPro" id="IPR002197">
    <property type="entry name" value="HTH_Fis"/>
</dbReference>
<dbReference type="InterPro" id="IPR058031">
    <property type="entry name" value="AAA_lid_NorR"/>
</dbReference>
<evidence type="ECO:0000259" key="6">
    <source>
        <dbReference type="PROSITE" id="PS50045"/>
    </source>
</evidence>
<dbReference type="Gene3D" id="1.10.10.60">
    <property type="entry name" value="Homeodomain-like"/>
    <property type="match status" value="1"/>
</dbReference>
<feature type="compositionally biased region" description="Basic residues" evidence="5">
    <location>
        <begin position="1"/>
        <end position="11"/>
    </location>
</feature>
<dbReference type="AlphaFoldDB" id="A0A832A157"/>
<dbReference type="CDD" id="cd00009">
    <property type="entry name" value="AAA"/>
    <property type="match status" value="1"/>
</dbReference>
<dbReference type="InterPro" id="IPR003593">
    <property type="entry name" value="AAA+_ATPase"/>
</dbReference>
<evidence type="ECO:0000256" key="2">
    <source>
        <dbReference type="ARBA" id="ARBA00022840"/>
    </source>
</evidence>
<keyword evidence="2" id="KW-0067">ATP-binding</keyword>
<feature type="region of interest" description="Disordered" evidence="5">
    <location>
        <begin position="277"/>
        <end position="296"/>
    </location>
</feature>
<dbReference type="InterPro" id="IPR009057">
    <property type="entry name" value="Homeodomain-like_sf"/>
</dbReference>
<feature type="region of interest" description="Disordered" evidence="5">
    <location>
        <begin position="1"/>
        <end position="25"/>
    </location>
</feature>
<dbReference type="FunFam" id="3.40.50.300:FF:000006">
    <property type="entry name" value="DNA-binding transcriptional regulator NtrC"/>
    <property type="match status" value="1"/>
</dbReference>
<dbReference type="PROSITE" id="PS00675">
    <property type="entry name" value="SIGMA54_INTERACT_1"/>
    <property type="match status" value="1"/>
</dbReference>
<reference evidence="7" key="1">
    <citation type="journal article" date="2020" name="mSystems">
        <title>Genome- and Community-Level Interaction Insights into Carbon Utilization and Element Cycling Functions of Hydrothermarchaeota in Hydrothermal Sediment.</title>
        <authorList>
            <person name="Zhou Z."/>
            <person name="Liu Y."/>
            <person name="Xu W."/>
            <person name="Pan J."/>
            <person name="Luo Z.H."/>
            <person name="Li M."/>
        </authorList>
    </citation>
    <scope>NUCLEOTIDE SEQUENCE [LARGE SCALE GENOMIC DNA]</scope>
    <source>
        <strain evidence="7">SpSt-456</strain>
    </source>
</reference>
<dbReference type="PROSITE" id="PS00688">
    <property type="entry name" value="SIGMA54_INTERACT_3"/>
    <property type="match status" value="1"/>
</dbReference>
<feature type="domain" description="Sigma-54 factor interaction" evidence="6">
    <location>
        <begin position="34"/>
        <end position="263"/>
    </location>
</feature>
<evidence type="ECO:0000256" key="4">
    <source>
        <dbReference type="ARBA" id="ARBA00023163"/>
    </source>
</evidence>
<dbReference type="PANTHER" id="PTHR32071:SF57">
    <property type="entry name" value="C4-DICARBOXYLATE TRANSPORT TRANSCRIPTIONAL REGULATORY PROTEIN DCTD"/>
    <property type="match status" value="1"/>
</dbReference>
<dbReference type="InterPro" id="IPR002078">
    <property type="entry name" value="Sigma_54_int"/>
</dbReference>
<dbReference type="PANTHER" id="PTHR32071">
    <property type="entry name" value="TRANSCRIPTIONAL REGULATORY PROTEIN"/>
    <property type="match status" value="1"/>
</dbReference>